<reference evidence="1" key="1">
    <citation type="submission" date="2021-03" db="EMBL/GenBank/DDBJ databases">
        <title>Draft genome sequence of rust myrtle Austropuccinia psidii MF-1, a brazilian biotype.</title>
        <authorList>
            <person name="Quecine M.C."/>
            <person name="Pachon D.M.R."/>
            <person name="Bonatelli M.L."/>
            <person name="Correr F.H."/>
            <person name="Franceschini L.M."/>
            <person name="Leite T.F."/>
            <person name="Margarido G.R.A."/>
            <person name="Almeida C.A."/>
            <person name="Ferrarezi J.A."/>
            <person name="Labate C.A."/>
        </authorList>
    </citation>
    <scope>NUCLEOTIDE SEQUENCE</scope>
    <source>
        <strain evidence="1">MF-1</strain>
    </source>
</reference>
<name>A0A9Q3EAZ3_9BASI</name>
<accession>A0A9Q3EAZ3</accession>
<dbReference type="OrthoDB" id="2507659at2759"/>
<evidence type="ECO:0000313" key="2">
    <source>
        <dbReference type="Proteomes" id="UP000765509"/>
    </source>
</evidence>
<organism evidence="1 2">
    <name type="scientific">Austropuccinia psidii MF-1</name>
    <dbReference type="NCBI Taxonomy" id="1389203"/>
    <lineage>
        <taxon>Eukaryota</taxon>
        <taxon>Fungi</taxon>
        <taxon>Dikarya</taxon>
        <taxon>Basidiomycota</taxon>
        <taxon>Pucciniomycotina</taxon>
        <taxon>Pucciniomycetes</taxon>
        <taxon>Pucciniales</taxon>
        <taxon>Sphaerophragmiaceae</taxon>
        <taxon>Austropuccinia</taxon>
    </lineage>
</organism>
<dbReference type="EMBL" id="AVOT02024680">
    <property type="protein sequence ID" value="MBW0515526.1"/>
    <property type="molecule type" value="Genomic_DNA"/>
</dbReference>
<keyword evidence="2" id="KW-1185">Reference proteome</keyword>
<protein>
    <submittedName>
        <fullName evidence="1">Uncharacterized protein</fullName>
    </submittedName>
</protein>
<evidence type="ECO:0000313" key="1">
    <source>
        <dbReference type="EMBL" id="MBW0515526.1"/>
    </source>
</evidence>
<dbReference type="Proteomes" id="UP000765509">
    <property type="component" value="Unassembled WGS sequence"/>
</dbReference>
<sequence>MSLDELTSPNTQRKIGQAEKVANELTNNIFHFISSINIATIWTVSMDYATSFAENWQKFCLSNQQLFQKQKSKPNHHFAENIPECFQRWGPTKASATWGYENFIGVFA</sequence>
<proteinExistence type="predicted"/>
<comment type="caution">
    <text evidence="1">The sequence shown here is derived from an EMBL/GenBank/DDBJ whole genome shotgun (WGS) entry which is preliminary data.</text>
</comment>
<dbReference type="AlphaFoldDB" id="A0A9Q3EAZ3"/>
<gene>
    <name evidence="1" type="ORF">O181_055241</name>
</gene>